<name>A0A412RKL0_9FIRM</name>
<evidence type="ECO:0000259" key="1">
    <source>
        <dbReference type="Pfam" id="PF12645"/>
    </source>
</evidence>
<dbReference type="AlphaFoldDB" id="A0A412RKL0"/>
<evidence type="ECO:0000313" key="2">
    <source>
        <dbReference type="EMBL" id="RGU23059.1"/>
    </source>
</evidence>
<dbReference type="EMBL" id="QRXR01000015">
    <property type="protein sequence ID" value="RGU23059.1"/>
    <property type="molecule type" value="Genomic_DNA"/>
</dbReference>
<accession>A0A412RKL0</accession>
<protein>
    <submittedName>
        <fullName evidence="2">Helix-turn-helix domain-containing protein</fullName>
    </submittedName>
</protein>
<evidence type="ECO:0000313" key="3">
    <source>
        <dbReference type="Proteomes" id="UP000283765"/>
    </source>
</evidence>
<dbReference type="InterPro" id="IPR024760">
    <property type="entry name" value="HTH_dom_conjug_TS-like"/>
</dbReference>
<proteinExistence type="predicted"/>
<organism evidence="2 3">
    <name type="scientific">Agathobacter rectalis</name>
    <dbReference type="NCBI Taxonomy" id="39491"/>
    <lineage>
        <taxon>Bacteria</taxon>
        <taxon>Bacillati</taxon>
        <taxon>Bacillota</taxon>
        <taxon>Clostridia</taxon>
        <taxon>Lachnospirales</taxon>
        <taxon>Lachnospiraceae</taxon>
        <taxon>Agathobacter</taxon>
    </lineage>
</organism>
<reference evidence="2 3" key="1">
    <citation type="submission" date="2018-08" db="EMBL/GenBank/DDBJ databases">
        <title>A genome reference for cultivated species of the human gut microbiota.</title>
        <authorList>
            <person name="Zou Y."/>
            <person name="Xue W."/>
            <person name="Luo G."/>
        </authorList>
    </citation>
    <scope>NUCLEOTIDE SEQUENCE [LARGE SCALE GENOMIC DNA]</scope>
    <source>
        <strain evidence="2 3">AF17-27</strain>
    </source>
</reference>
<dbReference type="Proteomes" id="UP000283765">
    <property type="component" value="Unassembled WGS sequence"/>
</dbReference>
<feature type="domain" description="Helix-turn-helix conjugative transposon-like" evidence="1">
    <location>
        <begin position="10"/>
        <end position="73"/>
    </location>
</feature>
<gene>
    <name evidence="2" type="ORF">DWW89_10125</name>
</gene>
<sequence length="92" mass="10633">MDDQQNTLTYEIIKAAVAGEKWATEKIMAYYDDYMTELATVKERQPDGSVRTFVDEDMKQSIILKLLEEIPNFPMEEAERIAETDEGYNTCV</sequence>
<dbReference type="RefSeq" id="WP_117994162.1">
    <property type="nucleotide sequence ID" value="NZ_QRXR01000015.1"/>
</dbReference>
<comment type="caution">
    <text evidence="2">The sequence shown here is derived from an EMBL/GenBank/DDBJ whole genome shotgun (WGS) entry which is preliminary data.</text>
</comment>
<dbReference type="Pfam" id="PF12645">
    <property type="entry name" value="HTH_16"/>
    <property type="match status" value="1"/>
</dbReference>